<dbReference type="Proteomes" id="UP000617340">
    <property type="component" value="Unassembled WGS sequence"/>
</dbReference>
<evidence type="ECO:0000313" key="1">
    <source>
        <dbReference type="EMBL" id="KAF7393572.1"/>
    </source>
</evidence>
<comment type="caution">
    <text evidence="1">The sequence shown here is derived from an EMBL/GenBank/DDBJ whole genome shotgun (WGS) entry which is preliminary data.</text>
</comment>
<organism evidence="1 2">
    <name type="scientific">Vespula germanica</name>
    <name type="common">German yellow jacket</name>
    <name type="synonym">Paravespula germanica</name>
    <dbReference type="NCBI Taxonomy" id="30212"/>
    <lineage>
        <taxon>Eukaryota</taxon>
        <taxon>Metazoa</taxon>
        <taxon>Ecdysozoa</taxon>
        <taxon>Arthropoda</taxon>
        <taxon>Hexapoda</taxon>
        <taxon>Insecta</taxon>
        <taxon>Pterygota</taxon>
        <taxon>Neoptera</taxon>
        <taxon>Endopterygota</taxon>
        <taxon>Hymenoptera</taxon>
        <taxon>Apocrita</taxon>
        <taxon>Aculeata</taxon>
        <taxon>Vespoidea</taxon>
        <taxon>Vespidae</taxon>
        <taxon>Vespinae</taxon>
        <taxon>Vespula</taxon>
    </lineage>
</organism>
<protein>
    <submittedName>
        <fullName evidence="1">Uncharacterized protein</fullName>
    </submittedName>
</protein>
<evidence type="ECO:0000313" key="2">
    <source>
        <dbReference type="Proteomes" id="UP000617340"/>
    </source>
</evidence>
<gene>
    <name evidence="1" type="ORF">HZH68_010391</name>
</gene>
<keyword evidence="2" id="KW-1185">Reference proteome</keyword>
<sequence>MGKSEERNDTTVQVNESNFLSKNSSEASKMLEAALLQMDGIISGACTEGAVEGSTEWKDSVKEATRNLVAAIKSAPTPPPPPDASTIEIFMQWMQPVRRSIIFLFTRSSNNSSGNSSLYALSLT</sequence>
<name>A0A834N239_VESGE</name>
<accession>A0A834N239</accession>
<proteinExistence type="predicted"/>
<reference evidence="1" key="1">
    <citation type="journal article" date="2020" name="G3 (Bethesda)">
        <title>High-Quality Assemblies for Three Invasive Social Wasps from the &lt;i&gt;Vespula&lt;/i&gt; Genus.</title>
        <authorList>
            <person name="Harrop T.W.R."/>
            <person name="Guhlin J."/>
            <person name="McLaughlin G.M."/>
            <person name="Permina E."/>
            <person name="Stockwell P."/>
            <person name="Gilligan J."/>
            <person name="Le Lec M.F."/>
            <person name="Gruber M.A.M."/>
            <person name="Quinn O."/>
            <person name="Lovegrove M."/>
            <person name="Duncan E.J."/>
            <person name="Remnant E.J."/>
            <person name="Van Eeckhoven J."/>
            <person name="Graham B."/>
            <person name="Knapp R.A."/>
            <person name="Langford K.W."/>
            <person name="Kronenberg Z."/>
            <person name="Press M.O."/>
            <person name="Eacker S.M."/>
            <person name="Wilson-Rankin E.E."/>
            <person name="Purcell J."/>
            <person name="Lester P.J."/>
            <person name="Dearden P.K."/>
        </authorList>
    </citation>
    <scope>NUCLEOTIDE SEQUENCE</scope>
    <source>
        <strain evidence="1">Linc-1</strain>
    </source>
</reference>
<dbReference type="AlphaFoldDB" id="A0A834N239"/>
<dbReference type="EMBL" id="JACSDZ010000010">
    <property type="protein sequence ID" value="KAF7393572.1"/>
    <property type="molecule type" value="Genomic_DNA"/>
</dbReference>